<proteinExistence type="predicted"/>
<organism evidence="1 2">
    <name type="scientific">Erwinia phage Derbicus</name>
    <dbReference type="NCBI Taxonomy" id="2530027"/>
    <lineage>
        <taxon>Viruses</taxon>
        <taxon>Duplodnaviria</taxon>
        <taxon>Heunggongvirae</taxon>
        <taxon>Uroviricota</taxon>
        <taxon>Caudoviricetes</taxon>
        <taxon>Chimalliviridae</taxon>
        <taxon>Derbicusvirus</taxon>
        <taxon>Derbicusvirus derbicus</taxon>
    </lineage>
</organism>
<accession>A0A482IKV9</accession>
<reference evidence="1 2" key="1">
    <citation type="submission" date="2019-02" db="EMBL/GenBank/DDBJ databases">
        <authorList>
            <person name="Webb C.J."/>
            <person name="Sharma R."/>
            <person name="Berg J.A."/>
            <person name="Payne A.M."/>
            <person name="Fajardo C.P."/>
            <person name="Breakwell D.P."/>
            <person name="Hope S."/>
            <person name="Grose J.H."/>
        </authorList>
    </citation>
    <scope>NUCLEOTIDE SEQUENCE [LARGE SCALE GENOMIC DNA]</scope>
</reference>
<name>A0A482IKV9_9CAUD</name>
<keyword evidence="2" id="KW-1185">Reference proteome</keyword>
<dbReference type="EMBL" id="MK514282">
    <property type="protein sequence ID" value="QBP07430.1"/>
    <property type="molecule type" value="Genomic_DNA"/>
</dbReference>
<sequence length="166" mass="18300">MATIHTLSGAVKLPTDVSAHFRSAHALARNIDAQIYQPLVMALEKQSMRGDVSNIVLVETMTMDVAEAITLSYSMGFNLPLELAADVRGLELENGEVMLISGKLERVDAELVRMRRSIIITPTQINAMSVDGNMLDESLAFILQKQMMEFKGLYPHRPVSDAVKAL</sequence>
<evidence type="ECO:0000313" key="1">
    <source>
        <dbReference type="EMBL" id="QBP07430.1"/>
    </source>
</evidence>
<evidence type="ECO:0000313" key="2">
    <source>
        <dbReference type="Proteomes" id="UP000295398"/>
    </source>
</evidence>
<protein>
    <submittedName>
        <fullName evidence="1">Uncharacterized protein</fullName>
    </submittedName>
</protein>
<dbReference type="Proteomes" id="UP000295398">
    <property type="component" value="Segment"/>
</dbReference>
<gene>
    <name evidence="1" type="ORF">DERBICUS_3</name>
</gene>